<dbReference type="RefSeq" id="XP_060409718.1">
    <property type="nucleotide sequence ID" value="XM_060558837.1"/>
</dbReference>
<feature type="transmembrane region" description="Helical" evidence="1">
    <location>
        <begin position="44"/>
        <end position="66"/>
    </location>
</feature>
<protein>
    <submittedName>
        <fullName evidence="2">Uncharacterized protein</fullName>
    </submittedName>
</protein>
<dbReference type="AlphaFoldDB" id="A0AAD8PR17"/>
<accession>A0AAD8PR17</accession>
<sequence length="89" mass="10090">MGFRRPRSAHSRQGAIVRRGCVKAFSLFRIFRISYYALPTFLSWRLAAGTMCVGVCVCVCSVELCLSGGRMFRRSHDRRRSQLLLGCSL</sequence>
<reference evidence="2" key="1">
    <citation type="submission" date="2021-06" db="EMBL/GenBank/DDBJ databases">
        <title>Comparative genomics, transcriptomics and evolutionary studies reveal genomic signatures of adaptation to plant cell wall in hemibiotrophic fungi.</title>
        <authorList>
            <consortium name="DOE Joint Genome Institute"/>
            <person name="Baroncelli R."/>
            <person name="Diaz J.F."/>
            <person name="Benocci T."/>
            <person name="Peng M."/>
            <person name="Battaglia E."/>
            <person name="Haridas S."/>
            <person name="Andreopoulos W."/>
            <person name="Labutti K."/>
            <person name="Pangilinan J."/>
            <person name="Floch G.L."/>
            <person name="Makela M.R."/>
            <person name="Henrissat B."/>
            <person name="Grigoriev I.V."/>
            <person name="Crouch J.A."/>
            <person name="De Vries R.P."/>
            <person name="Sukno S.A."/>
            <person name="Thon M.R."/>
        </authorList>
    </citation>
    <scope>NUCLEOTIDE SEQUENCE</scope>
    <source>
        <strain evidence="2">CBS 125086</strain>
    </source>
</reference>
<dbReference type="EMBL" id="JAHLJV010000079">
    <property type="protein sequence ID" value="KAK1574174.1"/>
    <property type="molecule type" value="Genomic_DNA"/>
</dbReference>
<keyword evidence="1" id="KW-1133">Transmembrane helix</keyword>
<name>A0AAD8PR17_9PEZI</name>
<dbReference type="GeneID" id="85443077"/>
<evidence type="ECO:0000256" key="1">
    <source>
        <dbReference type="SAM" id="Phobius"/>
    </source>
</evidence>
<keyword evidence="1" id="KW-0812">Transmembrane</keyword>
<keyword evidence="3" id="KW-1185">Reference proteome</keyword>
<evidence type="ECO:0000313" key="2">
    <source>
        <dbReference type="EMBL" id="KAK1574174.1"/>
    </source>
</evidence>
<feature type="transmembrane region" description="Helical" evidence="1">
    <location>
        <begin position="21"/>
        <end position="38"/>
    </location>
</feature>
<comment type="caution">
    <text evidence="2">The sequence shown here is derived from an EMBL/GenBank/DDBJ whole genome shotgun (WGS) entry which is preliminary data.</text>
</comment>
<proteinExistence type="predicted"/>
<gene>
    <name evidence="2" type="ORF">LY79DRAFT_566623</name>
</gene>
<evidence type="ECO:0000313" key="3">
    <source>
        <dbReference type="Proteomes" id="UP001230504"/>
    </source>
</evidence>
<dbReference type="Proteomes" id="UP001230504">
    <property type="component" value="Unassembled WGS sequence"/>
</dbReference>
<organism evidence="2 3">
    <name type="scientific">Colletotrichum navitas</name>
    <dbReference type="NCBI Taxonomy" id="681940"/>
    <lineage>
        <taxon>Eukaryota</taxon>
        <taxon>Fungi</taxon>
        <taxon>Dikarya</taxon>
        <taxon>Ascomycota</taxon>
        <taxon>Pezizomycotina</taxon>
        <taxon>Sordariomycetes</taxon>
        <taxon>Hypocreomycetidae</taxon>
        <taxon>Glomerellales</taxon>
        <taxon>Glomerellaceae</taxon>
        <taxon>Colletotrichum</taxon>
        <taxon>Colletotrichum graminicola species complex</taxon>
    </lineage>
</organism>
<keyword evidence="1" id="KW-0472">Membrane</keyword>